<accession>A0A7Y9YJ83</accession>
<dbReference type="GO" id="GO:0016747">
    <property type="term" value="F:acyltransferase activity, transferring groups other than amino-acyl groups"/>
    <property type="evidence" value="ECO:0007669"/>
    <property type="project" value="InterPro"/>
</dbReference>
<dbReference type="PROSITE" id="PS51186">
    <property type="entry name" value="GNAT"/>
    <property type="match status" value="1"/>
</dbReference>
<dbReference type="Proteomes" id="UP000537326">
    <property type="component" value="Unassembled WGS sequence"/>
</dbReference>
<protein>
    <submittedName>
        <fullName evidence="2">GNAT superfamily N-acetyltransferase</fullName>
    </submittedName>
</protein>
<dbReference type="Gene3D" id="3.40.630.30">
    <property type="match status" value="1"/>
</dbReference>
<gene>
    <name evidence="2" type="ORF">BKA05_003549</name>
</gene>
<dbReference type="CDD" id="cd04301">
    <property type="entry name" value="NAT_SF"/>
    <property type="match status" value="1"/>
</dbReference>
<dbReference type="SUPFAM" id="SSF55729">
    <property type="entry name" value="Acyl-CoA N-acyltransferases (Nat)"/>
    <property type="match status" value="1"/>
</dbReference>
<dbReference type="RefSeq" id="WP_179532642.1">
    <property type="nucleotide sequence ID" value="NZ_BAAAPP010000001.1"/>
</dbReference>
<sequence>MARRIQPLTLDLLERLQQQDCPCRGCLTWALDPVHRARVGATAERREEAKDAWVSELLREWGSCGRVLVVDQVPLAAVLYAPPALVPGAGSVPTAPASPDAVLVTDIWVHPRHRRRGLGRVLVQATARDLVVRGGIRAVEAFAAAGPGAPACTAPVDFWLRTGFRTHRGHPVVPRVRMDLRSTVSWVEEVEAALERLVGVVRPGPVPAPEALVPAVRGDDGDQ</sequence>
<proteinExistence type="predicted"/>
<organism evidence="2 3">
    <name type="scientific">Nocardioides marinus</name>
    <dbReference type="NCBI Taxonomy" id="374514"/>
    <lineage>
        <taxon>Bacteria</taxon>
        <taxon>Bacillati</taxon>
        <taxon>Actinomycetota</taxon>
        <taxon>Actinomycetes</taxon>
        <taxon>Propionibacteriales</taxon>
        <taxon>Nocardioidaceae</taxon>
        <taxon>Nocardioides</taxon>
    </lineage>
</organism>
<comment type="caution">
    <text evidence="2">The sequence shown here is derived from an EMBL/GenBank/DDBJ whole genome shotgun (WGS) entry which is preliminary data.</text>
</comment>
<dbReference type="EMBL" id="JACBZI010000001">
    <property type="protein sequence ID" value="NYI12034.1"/>
    <property type="molecule type" value="Genomic_DNA"/>
</dbReference>
<keyword evidence="3" id="KW-1185">Reference proteome</keyword>
<feature type="domain" description="N-acetyltransferase" evidence="1">
    <location>
        <begin position="32"/>
        <end position="191"/>
    </location>
</feature>
<name>A0A7Y9YJ83_9ACTN</name>
<dbReference type="Pfam" id="PF00583">
    <property type="entry name" value="Acetyltransf_1"/>
    <property type="match status" value="1"/>
</dbReference>
<evidence type="ECO:0000259" key="1">
    <source>
        <dbReference type="PROSITE" id="PS51186"/>
    </source>
</evidence>
<evidence type="ECO:0000313" key="2">
    <source>
        <dbReference type="EMBL" id="NYI12034.1"/>
    </source>
</evidence>
<dbReference type="AlphaFoldDB" id="A0A7Y9YJ83"/>
<dbReference type="InterPro" id="IPR000182">
    <property type="entry name" value="GNAT_dom"/>
</dbReference>
<dbReference type="InterPro" id="IPR016181">
    <property type="entry name" value="Acyl_CoA_acyltransferase"/>
</dbReference>
<keyword evidence="2" id="KW-0808">Transferase</keyword>
<evidence type="ECO:0000313" key="3">
    <source>
        <dbReference type="Proteomes" id="UP000537326"/>
    </source>
</evidence>
<reference evidence="2 3" key="1">
    <citation type="submission" date="2020-07" db="EMBL/GenBank/DDBJ databases">
        <title>Sequencing the genomes of 1000 actinobacteria strains.</title>
        <authorList>
            <person name="Klenk H.-P."/>
        </authorList>
    </citation>
    <scope>NUCLEOTIDE SEQUENCE [LARGE SCALE GENOMIC DNA]</scope>
    <source>
        <strain evidence="2 3">DSM 18248</strain>
    </source>
</reference>